<dbReference type="EMBL" id="JACHCC010000010">
    <property type="protein sequence ID" value="MBB6501616.1"/>
    <property type="molecule type" value="Genomic_DNA"/>
</dbReference>
<accession>A0A7X0MK27</accession>
<gene>
    <name evidence="2" type="ORF">HDF25_003791</name>
</gene>
<dbReference type="SUPFAM" id="SSF49464">
    <property type="entry name" value="Carboxypeptidase regulatory domain-like"/>
    <property type="match status" value="1"/>
</dbReference>
<dbReference type="Gene3D" id="2.60.40.1120">
    <property type="entry name" value="Carboxypeptidase-like, regulatory domain"/>
    <property type="match status" value="1"/>
</dbReference>
<evidence type="ECO:0000256" key="1">
    <source>
        <dbReference type="SAM" id="SignalP"/>
    </source>
</evidence>
<evidence type="ECO:0008006" key="4">
    <source>
        <dbReference type="Google" id="ProtNLM"/>
    </source>
</evidence>
<dbReference type="InterPro" id="IPR008969">
    <property type="entry name" value="CarboxyPept-like_regulatory"/>
</dbReference>
<dbReference type="AlphaFoldDB" id="A0A7X0MK27"/>
<evidence type="ECO:0000313" key="2">
    <source>
        <dbReference type="EMBL" id="MBB6501616.1"/>
    </source>
</evidence>
<evidence type="ECO:0000313" key="3">
    <source>
        <dbReference type="Proteomes" id="UP000521017"/>
    </source>
</evidence>
<dbReference type="RefSeq" id="WP_184627532.1">
    <property type="nucleotide sequence ID" value="NZ_JACHCC010000010.1"/>
</dbReference>
<name>A0A7X0MK27_9SPHI</name>
<comment type="caution">
    <text evidence="2">The sequence shown here is derived from an EMBL/GenBank/DDBJ whole genome shotgun (WGS) entry which is preliminary data.</text>
</comment>
<organism evidence="2 3">
    <name type="scientific">Pedobacter cryoconitis</name>
    <dbReference type="NCBI Taxonomy" id="188932"/>
    <lineage>
        <taxon>Bacteria</taxon>
        <taxon>Pseudomonadati</taxon>
        <taxon>Bacteroidota</taxon>
        <taxon>Sphingobacteriia</taxon>
        <taxon>Sphingobacteriales</taxon>
        <taxon>Sphingobacteriaceae</taxon>
        <taxon>Pedobacter</taxon>
    </lineage>
</organism>
<feature type="signal peptide" evidence="1">
    <location>
        <begin position="1"/>
        <end position="25"/>
    </location>
</feature>
<sequence>MKTRIQTIIFICALALPFFAVKASAQQTVITGVVTDAADKDPIPYVTVLFKGTNIITKTDADGKYTISTSEAHNQLQFSYVGYKTNYSTVKPGETQVINVRLQAESQNLTEVVISSNKRPAYRNKNNPAVELIRKVIENKGKNQSKSYDHVEYQQYEQMFFSLSNLSDKFKNKRIFRNYQFLFEHQDSTKIGGKLTLPVFMEEKVSKNYLQKSPAKKKVIVLGDKHVNYDSKFIDTEGLSKYFERMYADINIYDSNISLMSNQFLSPIADASPTFYKFFITDTIKTHSPKLIELSFIPRNNTDLLFEGKMYITMDGNYAVQDAFLTVNKNINLNFVRALEAKLDFDKNEDGRYHLSKTNLIVDFGINKSKGGGFTGQRTVVVSDYKINKPQADSVYAGPSMVLSPQAALRSDQFWAENRQDSTAGAKIKIYKNIDTLQTIPSFKRTMDLITLFFAGYKDFGPFEVGPVNTFYSFNNVEGFRLRLGGRTTPALSKRYYFETYAAYGFKDEKWKYFLSATYSLNNKSIYAFPQNYIRGSFQRDTKIPGQELQFVQEDNFLLSFKRGTNDMLLYNDFYKIDYVKEFENHFSYTVTLRKWTQSPGGTLVFNNTENNTLNSVGLINTSEISVNLRYAPHEKFYQGKIYRVPIFDKYPIFNLRYTAGLKGVLSGQYNYQNLMGSIDKRFYLSQLGYTDVTIEGGYIFGKVPFPLLDIHRANQTYAYQLNSYNLMNFLEFVSDHYASINIDHNFNGFFFNKIPLIKKLKLRESVSFKALYGGLRDQNNPNMDPSLLQFPKNADGVPTTYTLGRQPYMEGSVGIGNIFKLLRVDLVKRFTYLDNPVVSPWGIRARVKFDF</sequence>
<dbReference type="Proteomes" id="UP000521017">
    <property type="component" value="Unassembled WGS sequence"/>
</dbReference>
<reference evidence="2 3" key="1">
    <citation type="submission" date="2020-08" db="EMBL/GenBank/DDBJ databases">
        <title>Genomic Encyclopedia of Type Strains, Phase IV (KMG-V): Genome sequencing to study the core and pangenomes of soil and plant-associated prokaryotes.</title>
        <authorList>
            <person name="Whitman W."/>
        </authorList>
    </citation>
    <scope>NUCLEOTIDE SEQUENCE [LARGE SCALE GENOMIC DNA]</scope>
    <source>
        <strain evidence="2 3">M2T3</strain>
    </source>
</reference>
<keyword evidence="1" id="KW-0732">Signal</keyword>
<proteinExistence type="predicted"/>
<protein>
    <recommendedName>
        <fullName evidence="4">Carboxypeptidase-like protein</fullName>
    </recommendedName>
</protein>
<feature type="chain" id="PRO_5031415613" description="Carboxypeptidase-like protein" evidence="1">
    <location>
        <begin position="26"/>
        <end position="852"/>
    </location>
</feature>
<dbReference type="Pfam" id="PF13715">
    <property type="entry name" value="CarbopepD_reg_2"/>
    <property type="match status" value="1"/>
</dbReference>
<dbReference type="Pfam" id="PF18939">
    <property type="entry name" value="DUF5686"/>
    <property type="match status" value="1"/>
</dbReference>
<dbReference type="InterPro" id="IPR043741">
    <property type="entry name" value="DUF5686"/>
</dbReference>